<evidence type="ECO:0000256" key="7">
    <source>
        <dbReference type="ARBA" id="ARBA00023278"/>
    </source>
</evidence>
<feature type="region of interest" description="Disordered" evidence="8">
    <location>
        <begin position="67"/>
        <end position="87"/>
    </location>
</feature>
<evidence type="ECO:0000256" key="5">
    <source>
        <dbReference type="ARBA" id="ARBA00022702"/>
    </source>
</evidence>
<dbReference type="PANTHER" id="PTHR33348:SF3">
    <property type="entry name" value="PRECURSOR OF CEP1"/>
    <property type="match status" value="1"/>
</dbReference>
<dbReference type="GO" id="GO:0005179">
    <property type="term" value="F:hormone activity"/>
    <property type="evidence" value="ECO:0007669"/>
    <property type="project" value="UniProtKB-KW"/>
</dbReference>
<proteinExistence type="inferred from homology"/>
<evidence type="ECO:0000256" key="1">
    <source>
        <dbReference type="ARBA" id="ARBA00004271"/>
    </source>
</evidence>
<keyword evidence="3" id="KW-0052">Apoplast</keyword>
<dbReference type="EMBL" id="JAYMYQ010000005">
    <property type="protein sequence ID" value="KAK7331101.1"/>
    <property type="molecule type" value="Genomic_DNA"/>
</dbReference>
<feature type="signal peptide" evidence="9">
    <location>
        <begin position="1"/>
        <end position="24"/>
    </location>
</feature>
<dbReference type="AlphaFoldDB" id="A0AAN9QDD2"/>
<evidence type="ECO:0000256" key="2">
    <source>
        <dbReference type="ARBA" id="ARBA00008963"/>
    </source>
</evidence>
<dbReference type="PANTHER" id="PTHR33348">
    <property type="entry name" value="PRECURSOR OF CEP5"/>
    <property type="match status" value="1"/>
</dbReference>
<dbReference type="GO" id="GO:1902025">
    <property type="term" value="P:nitrate import"/>
    <property type="evidence" value="ECO:0007669"/>
    <property type="project" value="TreeGrafter"/>
</dbReference>
<reference evidence="10 11" key="1">
    <citation type="submission" date="2024-01" db="EMBL/GenBank/DDBJ databases">
        <title>The genomes of 5 underutilized Papilionoideae crops provide insights into root nodulation and disease resistanc.</title>
        <authorList>
            <person name="Jiang F."/>
        </authorList>
    </citation>
    <scope>NUCLEOTIDE SEQUENCE [LARGE SCALE GENOMIC DNA]</scope>
    <source>
        <strain evidence="10">LVBAO_FW01</strain>
        <tissue evidence="10">Leaves</tissue>
    </source>
</reference>
<dbReference type="GO" id="GO:2000280">
    <property type="term" value="P:regulation of root development"/>
    <property type="evidence" value="ECO:0007669"/>
    <property type="project" value="TreeGrafter"/>
</dbReference>
<dbReference type="GO" id="GO:1901371">
    <property type="term" value="P:regulation of leaf morphogenesis"/>
    <property type="evidence" value="ECO:0007669"/>
    <property type="project" value="TreeGrafter"/>
</dbReference>
<keyword evidence="6 9" id="KW-0732">Signal</keyword>
<protein>
    <recommendedName>
        <fullName evidence="12">Encoded peptide</fullName>
    </recommendedName>
</protein>
<evidence type="ECO:0000313" key="10">
    <source>
        <dbReference type="EMBL" id="KAK7331101.1"/>
    </source>
</evidence>
<evidence type="ECO:0000256" key="8">
    <source>
        <dbReference type="SAM" id="MobiDB-lite"/>
    </source>
</evidence>
<name>A0AAN9QDD2_CANGL</name>
<evidence type="ECO:0000256" key="4">
    <source>
        <dbReference type="ARBA" id="ARBA00022525"/>
    </source>
</evidence>
<sequence>MLRNITFLLFLFLVLHHHVLFVQSRHLRSALCKECSKTQENTMNIVEIGDHGTSDDEQGSRRVQFEVDDFRPTSPGHSPGVGHSIHN</sequence>
<keyword evidence="5" id="KW-0372">Hormone</keyword>
<comment type="caution">
    <text evidence="10">The sequence shown here is derived from an EMBL/GenBank/DDBJ whole genome shotgun (WGS) entry which is preliminary data.</text>
</comment>
<keyword evidence="7" id="KW-0379">Hydroxylation</keyword>
<evidence type="ECO:0000256" key="6">
    <source>
        <dbReference type="ARBA" id="ARBA00022729"/>
    </source>
</evidence>
<comment type="subcellular location">
    <subcellularLocation>
        <location evidence="1">Secreted</location>
        <location evidence="1">Extracellular space</location>
        <location evidence="1">Apoplast</location>
    </subcellularLocation>
</comment>
<keyword evidence="4" id="KW-0964">Secreted</keyword>
<accession>A0AAN9QDD2</accession>
<feature type="chain" id="PRO_5042834694" description="Encoded peptide" evidence="9">
    <location>
        <begin position="25"/>
        <end position="87"/>
    </location>
</feature>
<evidence type="ECO:0000313" key="11">
    <source>
        <dbReference type="Proteomes" id="UP001367508"/>
    </source>
</evidence>
<dbReference type="GO" id="GO:0006995">
    <property type="term" value="P:cellular response to nitrogen starvation"/>
    <property type="evidence" value="ECO:0007669"/>
    <property type="project" value="UniProtKB-ARBA"/>
</dbReference>
<keyword evidence="11" id="KW-1185">Reference proteome</keyword>
<dbReference type="InterPro" id="IPR033250">
    <property type="entry name" value="CEP"/>
</dbReference>
<dbReference type="GO" id="GO:0048364">
    <property type="term" value="P:root development"/>
    <property type="evidence" value="ECO:0007669"/>
    <property type="project" value="InterPro"/>
</dbReference>
<evidence type="ECO:0000256" key="9">
    <source>
        <dbReference type="SAM" id="SignalP"/>
    </source>
</evidence>
<evidence type="ECO:0008006" key="12">
    <source>
        <dbReference type="Google" id="ProtNLM"/>
    </source>
</evidence>
<evidence type="ECO:0000256" key="3">
    <source>
        <dbReference type="ARBA" id="ARBA00022523"/>
    </source>
</evidence>
<dbReference type="Proteomes" id="UP001367508">
    <property type="component" value="Unassembled WGS sequence"/>
</dbReference>
<dbReference type="GO" id="GO:0048046">
    <property type="term" value="C:apoplast"/>
    <property type="evidence" value="ECO:0007669"/>
    <property type="project" value="UniProtKB-SubCell"/>
</dbReference>
<comment type="similarity">
    <text evidence="2">Belongs to the C-terminally encoded plant signaling peptide (CEP) family.</text>
</comment>
<organism evidence="10 11">
    <name type="scientific">Canavalia gladiata</name>
    <name type="common">Sword bean</name>
    <name type="synonym">Dolichos gladiatus</name>
    <dbReference type="NCBI Taxonomy" id="3824"/>
    <lineage>
        <taxon>Eukaryota</taxon>
        <taxon>Viridiplantae</taxon>
        <taxon>Streptophyta</taxon>
        <taxon>Embryophyta</taxon>
        <taxon>Tracheophyta</taxon>
        <taxon>Spermatophyta</taxon>
        <taxon>Magnoliopsida</taxon>
        <taxon>eudicotyledons</taxon>
        <taxon>Gunneridae</taxon>
        <taxon>Pentapetalae</taxon>
        <taxon>rosids</taxon>
        <taxon>fabids</taxon>
        <taxon>Fabales</taxon>
        <taxon>Fabaceae</taxon>
        <taxon>Papilionoideae</taxon>
        <taxon>50 kb inversion clade</taxon>
        <taxon>NPAAA clade</taxon>
        <taxon>indigoferoid/millettioid clade</taxon>
        <taxon>Phaseoleae</taxon>
        <taxon>Canavalia</taxon>
    </lineage>
</organism>
<gene>
    <name evidence="10" type="ORF">VNO77_25315</name>
</gene>